<keyword evidence="1" id="KW-0472">Membrane</keyword>
<accession>A0A0S2HY94</accession>
<evidence type="ECO:0000313" key="3">
    <source>
        <dbReference type="Proteomes" id="UP000064893"/>
    </source>
</evidence>
<dbReference type="AlphaFoldDB" id="A0A0S2HY94"/>
<organism evidence="2 3">
    <name type="scientific">Salinivirga cyanobacteriivorans</name>
    <dbReference type="NCBI Taxonomy" id="1307839"/>
    <lineage>
        <taxon>Bacteria</taxon>
        <taxon>Pseudomonadati</taxon>
        <taxon>Bacteroidota</taxon>
        <taxon>Bacteroidia</taxon>
        <taxon>Bacteroidales</taxon>
        <taxon>Salinivirgaceae</taxon>
        <taxon>Salinivirga</taxon>
    </lineage>
</organism>
<feature type="transmembrane region" description="Helical" evidence="1">
    <location>
        <begin position="115"/>
        <end position="132"/>
    </location>
</feature>
<feature type="transmembrane region" description="Helical" evidence="1">
    <location>
        <begin position="89"/>
        <end position="109"/>
    </location>
</feature>
<dbReference type="RefSeq" id="WP_057952509.1">
    <property type="nucleotide sequence ID" value="NZ_CP013118.1"/>
</dbReference>
<evidence type="ECO:0000313" key="2">
    <source>
        <dbReference type="EMBL" id="ALO15003.1"/>
    </source>
</evidence>
<dbReference type="EMBL" id="CP013118">
    <property type="protein sequence ID" value="ALO15003.1"/>
    <property type="molecule type" value="Genomic_DNA"/>
</dbReference>
<sequence>MNFYYKFIYDKKTEYSFNSAMRLFEEVLHSYKAKTSVTANNIEFERPVQNFSKQYYINELFTVIDRGEILVLDRNNKIEISIRLNLQRFFFVSFLFLLAIVVTIMLAPVEYASTISFLFAVLLFIRIIKLIITPRSITDYVMKMVAGEI</sequence>
<evidence type="ECO:0000256" key="1">
    <source>
        <dbReference type="SAM" id="Phobius"/>
    </source>
</evidence>
<name>A0A0S2HY94_9BACT</name>
<protein>
    <submittedName>
        <fullName evidence="2">Uncharacterized protein</fullName>
    </submittedName>
</protein>
<keyword evidence="1" id="KW-1133">Transmembrane helix</keyword>
<reference evidence="2 3" key="1">
    <citation type="submission" date="2015-11" db="EMBL/GenBank/DDBJ databases">
        <title>Description and complete genome sequence of a novel strain predominating in hypersaline microbial mats and representing a new family of the Bacteriodetes phylum.</title>
        <authorList>
            <person name="Spring S."/>
            <person name="Bunk B."/>
            <person name="Sproer C."/>
            <person name="Klenk H.-P."/>
        </authorList>
    </citation>
    <scope>NUCLEOTIDE SEQUENCE [LARGE SCALE GENOMIC DNA]</scope>
    <source>
        <strain evidence="2 3">L21-Spi-D4</strain>
    </source>
</reference>
<keyword evidence="1" id="KW-0812">Transmembrane</keyword>
<gene>
    <name evidence="2" type="ORF">L21SP5_01353</name>
</gene>
<dbReference type="Proteomes" id="UP000064893">
    <property type="component" value="Chromosome"/>
</dbReference>
<dbReference type="KEGG" id="blq:L21SP5_01353"/>
<dbReference type="STRING" id="1307839.L21SP5_01353"/>
<proteinExistence type="predicted"/>
<keyword evidence="3" id="KW-1185">Reference proteome</keyword>